<evidence type="ECO:0000259" key="7">
    <source>
        <dbReference type="Pfam" id="PF03177"/>
    </source>
</evidence>
<dbReference type="InterPro" id="IPR042538">
    <property type="entry name" value="Nucleoporin_Nup155_C_3"/>
</dbReference>
<dbReference type="GO" id="GO:0036228">
    <property type="term" value="P:protein localization to nuclear inner membrane"/>
    <property type="evidence" value="ECO:0007669"/>
    <property type="project" value="TreeGrafter"/>
</dbReference>
<dbReference type="InterPro" id="IPR004870">
    <property type="entry name" value="Nucleoporin_Nup155"/>
</dbReference>
<keyword evidence="9" id="KW-1185">Reference proteome</keyword>
<dbReference type="InterPro" id="IPR014908">
    <property type="entry name" value="Nucleoporin_Nup133/Nup155_N"/>
</dbReference>
<dbReference type="InterPro" id="IPR042533">
    <property type="entry name" value="Nucleoporin_Nup155_C_1"/>
</dbReference>
<evidence type="ECO:0000256" key="3">
    <source>
        <dbReference type="ARBA" id="ARBA00022448"/>
    </source>
</evidence>
<name>A0A915MCL8_MELJA</name>
<dbReference type="PANTHER" id="PTHR10350:SF6">
    <property type="entry name" value="NUCLEAR PORE COMPLEX PROTEIN NUP155"/>
    <property type="match status" value="1"/>
</dbReference>
<feature type="domain" description="Nucleoporin Nup133/Nup155-like N-terminal" evidence="8">
    <location>
        <begin position="4"/>
        <end position="217"/>
    </location>
</feature>
<evidence type="ECO:0000256" key="5">
    <source>
        <dbReference type="SAM" id="MobiDB-lite"/>
    </source>
</evidence>
<evidence type="ECO:0000313" key="9">
    <source>
        <dbReference type="Proteomes" id="UP000887561"/>
    </source>
</evidence>
<dbReference type="GO" id="GO:0044611">
    <property type="term" value="C:nuclear pore inner ring"/>
    <property type="evidence" value="ECO:0007669"/>
    <property type="project" value="TreeGrafter"/>
</dbReference>
<dbReference type="Pfam" id="PF08801">
    <property type="entry name" value="Nucleoporin_N"/>
    <property type="match status" value="1"/>
</dbReference>
<comment type="subcellular location">
    <subcellularLocation>
        <location evidence="1">Nucleus</location>
    </subcellularLocation>
</comment>
<dbReference type="Gene3D" id="1.20.120.1880">
    <property type="entry name" value="Nucleoporin, helical C-terminal domain"/>
    <property type="match status" value="1"/>
</dbReference>
<dbReference type="Gene3D" id="1.20.58.1780">
    <property type="match status" value="2"/>
</dbReference>
<dbReference type="Pfam" id="PF03177">
    <property type="entry name" value="Nucleoporin_C"/>
    <property type="match status" value="1"/>
</dbReference>
<dbReference type="InterPro" id="IPR042537">
    <property type="entry name" value="Nucleoporin_Nup155_C_2"/>
</dbReference>
<evidence type="ECO:0000259" key="8">
    <source>
        <dbReference type="Pfam" id="PF08801"/>
    </source>
</evidence>
<feature type="region of interest" description="Disordered" evidence="5">
    <location>
        <begin position="370"/>
        <end position="395"/>
    </location>
</feature>
<dbReference type="WBParaSite" id="scaffold3551_cov230.g6798">
    <property type="protein sequence ID" value="scaffold3551_cov230.g6798"/>
    <property type="gene ID" value="scaffold3551_cov230.g6798"/>
</dbReference>
<reference evidence="10" key="1">
    <citation type="submission" date="2022-11" db="UniProtKB">
        <authorList>
            <consortium name="WormBaseParasite"/>
        </authorList>
    </citation>
    <scope>IDENTIFICATION</scope>
</reference>
<protein>
    <submittedName>
        <fullName evidence="10">Nucleoporin Nup133/Nup155-like N-terminal domain-containing protein</fullName>
    </submittedName>
</protein>
<dbReference type="GO" id="GO:0000972">
    <property type="term" value="P:transcription-dependent tethering of RNA polymerase II gene DNA at nuclear periphery"/>
    <property type="evidence" value="ECO:0007669"/>
    <property type="project" value="TreeGrafter"/>
</dbReference>
<feature type="chain" id="PRO_5037572185" evidence="6">
    <location>
        <begin position="19"/>
        <end position="1069"/>
    </location>
</feature>
<dbReference type="InterPro" id="IPR007187">
    <property type="entry name" value="Nucleoporin_Nup133/Nup155_C"/>
</dbReference>
<comment type="similarity">
    <text evidence="2">Belongs to the non-repetitive/WGA-negative nucleoporin family.</text>
</comment>
<feature type="signal peptide" evidence="6">
    <location>
        <begin position="1"/>
        <end position="18"/>
    </location>
</feature>
<organism evidence="9 10">
    <name type="scientific">Meloidogyne javanica</name>
    <name type="common">Root-knot nematode worm</name>
    <dbReference type="NCBI Taxonomy" id="6303"/>
    <lineage>
        <taxon>Eukaryota</taxon>
        <taxon>Metazoa</taxon>
        <taxon>Ecdysozoa</taxon>
        <taxon>Nematoda</taxon>
        <taxon>Chromadorea</taxon>
        <taxon>Rhabditida</taxon>
        <taxon>Tylenchina</taxon>
        <taxon>Tylenchomorpha</taxon>
        <taxon>Tylenchoidea</taxon>
        <taxon>Meloidogynidae</taxon>
        <taxon>Meloidogyninae</taxon>
        <taxon>Meloidogyne</taxon>
        <taxon>Meloidogyne incognita group</taxon>
    </lineage>
</organism>
<accession>A0A915MCL8</accession>
<dbReference type="GO" id="GO:0006606">
    <property type="term" value="P:protein import into nucleus"/>
    <property type="evidence" value="ECO:0007669"/>
    <property type="project" value="TreeGrafter"/>
</dbReference>
<evidence type="ECO:0000313" key="10">
    <source>
        <dbReference type="WBParaSite" id="scaffold3551_cov230.g6798"/>
    </source>
</evidence>
<dbReference type="Gene3D" id="1.25.40.440">
    <property type="entry name" value="Nucleoporin, helical domain, central subdomain"/>
    <property type="match status" value="1"/>
</dbReference>
<evidence type="ECO:0000256" key="1">
    <source>
        <dbReference type="ARBA" id="ARBA00004123"/>
    </source>
</evidence>
<evidence type="ECO:0000256" key="2">
    <source>
        <dbReference type="ARBA" id="ARBA00007373"/>
    </source>
</evidence>
<dbReference type="GO" id="GO:0006405">
    <property type="term" value="P:RNA export from nucleus"/>
    <property type="evidence" value="ECO:0007669"/>
    <property type="project" value="TreeGrafter"/>
</dbReference>
<dbReference type="GO" id="GO:0017056">
    <property type="term" value="F:structural constituent of nuclear pore"/>
    <property type="evidence" value="ECO:0007669"/>
    <property type="project" value="InterPro"/>
</dbReference>
<keyword evidence="3" id="KW-0813">Transport</keyword>
<sequence>PSLHSILIVATTVDIVLLAIRFEDNSGNVLPPNTDDLRNALISMVGNSPLYRLPLDGLIVTDICPTLDGRIFFSADDSLYELEYFEKGWFGIGGTCKKTNHSKRLINYLVPVLQIFYSKESVFQLVVDNSRHLLYLLMKSGCIQVFDLGFDGRSIQKFGALYREQIEHLAKESCNVNPELFSEIDNISPIPLSQSINVNLVATTSKGVRIYISCLATNLHLNEKSLRKSRKENDIVKQSDEFPLSVEQHLCPIEKFFVISSKGIYVFEHCSPLELFRHILTQYGNDSKQFQGFEAVVNQTELCVMALEVICSENASDATIKDMALRVFFQCAGEPRLMYGSGDHFMDYGPRASTSSDGYMNGTLSSSVFTPKTPLRTSTPQNNSTPSANYTNGFTPQHVLHTPGGGLDSDQSIIAGARVQNSPRHEALFIYFSRIIKGIWLRKLLVDQEKQSLQKLRTLVGVTCEVVALWNVLLEHELRVIFVALAPDVQKCLLNWSLDDLVRNRNDVCADLISALIRHYIGDDASTAAISERLRALCPTLFTVDDASVVKATENIYRAKTTTQPQLEMIKEAVAQFRKSIQKLNLVQTCDLLLQVLYFDGIVDLSLMRARRDDPNDLALIVYKKHLTSTDVTVQEAMEKRNEAYNCILEVLRLLQILATSKESQLASLNLNNFFQSADSVKQQLSSSRAHEERDKLLRRVLESDDELACVKVFNWMLGNNLADQLIANKFKYFEAFLFHEIEDGKGNIYLELLWKYYEKSHNYLEAAKVLAGMASKTTSRTSISNRITHLSNALMCVQSAPETKSNMELKQEIQDKLDVAQIQMRAKTLLESETNSEIAARGKEAIEALNYQLCGLTQLYSYAKTYNLHEIKLAVLHCASQFDTEIVENVWRDILDKELRNFQLNRLTLDKIQNNISSILLRLRKRYASSPQFVPLDYILRELIVFSFKNSPPINWVLEICRGADIKYGKLLAVASEQYRIFDPFWKQNQRAFNFMLDLAVLTTERSLEEAKALGSSDRKVLKNTCLEFLSSLQLNVQDRMSFGVASTTQRSITERLELLNAQISKIS</sequence>
<keyword evidence="4" id="KW-0539">Nucleus</keyword>
<dbReference type="AlphaFoldDB" id="A0A915MCL8"/>
<evidence type="ECO:0000256" key="4">
    <source>
        <dbReference type="ARBA" id="ARBA00023242"/>
    </source>
</evidence>
<keyword evidence="6" id="KW-0732">Signal</keyword>
<dbReference type="Proteomes" id="UP000887561">
    <property type="component" value="Unplaced"/>
</dbReference>
<evidence type="ECO:0000256" key="6">
    <source>
        <dbReference type="SAM" id="SignalP"/>
    </source>
</evidence>
<dbReference type="PANTHER" id="PTHR10350">
    <property type="entry name" value="NUCLEAR PORE COMPLEX PROTEIN NUP155"/>
    <property type="match status" value="1"/>
</dbReference>
<dbReference type="Gene3D" id="1.25.40.450">
    <property type="entry name" value="Nucleoporin, helical domain, N-terminal subdomain"/>
    <property type="match status" value="1"/>
</dbReference>
<proteinExistence type="inferred from homology"/>
<feature type="domain" description="Nucleoporin Nup133/Nup155-like C-terminal" evidence="7">
    <location>
        <begin position="446"/>
        <end position="1036"/>
    </location>
</feature>